<evidence type="ECO:0000313" key="8">
    <source>
        <dbReference type="Proteomes" id="UP000054166"/>
    </source>
</evidence>
<evidence type="ECO:0000256" key="4">
    <source>
        <dbReference type="ARBA" id="ARBA00023136"/>
    </source>
</evidence>
<evidence type="ECO:0000256" key="1">
    <source>
        <dbReference type="ARBA" id="ARBA00004141"/>
    </source>
</evidence>
<feature type="transmembrane region" description="Helical" evidence="5">
    <location>
        <begin position="390"/>
        <end position="412"/>
    </location>
</feature>
<dbReference type="GO" id="GO:0022857">
    <property type="term" value="F:transmembrane transporter activity"/>
    <property type="evidence" value="ECO:0007669"/>
    <property type="project" value="InterPro"/>
</dbReference>
<feature type="transmembrane region" description="Helical" evidence="5">
    <location>
        <begin position="363"/>
        <end position="384"/>
    </location>
</feature>
<feature type="domain" description="Major facilitator superfamily (MFS) profile" evidence="6">
    <location>
        <begin position="54"/>
        <end position="482"/>
    </location>
</feature>
<dbReference type="CDD" id="cd17323">
    <property type="entry name" value="MFS_Tpo1_MDR_like"/>
    <property type="match status" value="1"/>
</dbReference>
<feature type="transmembrane region" description="Helical" evidence="5">
    <location>
        <begin position="458"/>
        <end position="480"/>
    </location>
</feature>
<dbReference type="PANTHER" id="PTHR23502:SF134">
    <property type="entry name" value="MAJOR FACILITATOR SUPERFAMILY (MFS) PROFILE DOMAIN-CONTAINING PROTEIN-RELATED"/>
    <property type="match status" value="1"/>
</dbReference>
<dbReference type="STRING" id="765440.A0A0C3AKI7"/>
<evidence type="ECO:0000256" key="5">
    <source>
        <dbReference type="SAM" id="Phobius"/>
    </source>
</evidence>
<dbReference type="EMBL" id="KN833061">
    <property type="protein sequence ID" value="KIM74413.1"/>
    <property type="molecule type" value="Genomic_DNA"/>
</dbReference>
<feature type="transmembrane region" description="Helical" evidence="5">
    <location>
        <begin position="181"/>
        <end position="200"/>
    </location>
</feature>
<dbReference type="OrthoDB" id="5376138at2759"/>
<dbReference type="HOGENOM" id="CLU_008455_11_1_1"/>
<proteinExistence type="predicted"/>
<organism evidence="7 8">
    <name type="scientific">Piloderma croceum (strain F 1598)</name>
    <dbReference type="NCBI Taxonomy" id="765440"/>
    <lineage>
        <taxon>Eukaryota</taxon>
        <taxon>Fungi</taxon>
        <taxon>Dikarya</taxon>
        <taxon>Basidiomycota</taxon>
        <taxon>Agaricomycotina</taxon>
        <taxon>Agaricomycetes</taxon>
        <taxon>Agaricomycetidae</taxon>
        <taxon>Atheliales</taxon>
        <taxon>Atheliaceae</taxon>
        <taxon>Piloderma</taxon>
    </lineage>
</organism>
<dbReference type="FunFam" id="1.20.1250.20:FF:000082">
    <property type="entry name" value="MFS multidrug transporter, putative"/>
    <property type="match status" value="1"/>
</dbReference>
<feature type="transmembrane region" description="Helical" evidence="5">
    <location>
        <begin position="325"/>
        <end position="342"/>
    </location>
</feature>
<dbReference type="InParanoid" id="A0A0C3AKI7"/>
<dbReference type="AlphaFoldDB" id="A0A0C3AKI7"/>
<dbReference type="GO" id="GO:0005886">
    <property type="term" value="C:plasma membrane"/>
    <property type="evidence" value="ECO:0007669"/>
    <property type="project" value="TreeGrafter"/>
</dbReference>
<feature type="transmembrane region" description="Helical" evidence="5">
    <location>
        <begin position="120"/>
        <end position="147"/>
    </location>
</feature>
<dbReference type="Proteomes" id="UP000054166">
    <property type="component" value="Unassembled WGS sequence"/>
</dbReference>
<dbReference type="InterPro" id="IPR036259">
    <property type="entry name" value="MFS_trans_sf"/>
</dbReference>
<dbReference type="PROSITE" id="PS00216">
    <property type="entry name" value="SUGAR_TRANSPORT_1"/>
    <property type="match status" value="1"/>
</dbReference>
<reference evidence="8" key="2">
    <citation type="submission" date="2015-01" db="EMBL/GenBank/DDBJ databases">
        <title>Evolutionary Origins and Diversification of the Mycorrhizal Mutualists.</title>
        <authorList>
            <consortium name="DOE Joint Genome Institute"/>
            <consortium name="Mycorrhizal Genomics Consortium"/>
            <person name="Kohler A."/>
            <person name="Kuo A."/>
            <person name="Nagy L.G."/>
            <person name="Floudas D."/>
            <person name="Copeland A."/>
            <person name="Barry K.W."/>
            <person name="Cichocki N."/>
            <person name="Veneault-Fourrey C."/>
            <person name="LaButti K."/>
            <person name="Lindquist E.A."/>
            <person name="Lipzen A."/>
            <person name="Lundell T."/>
            <person name="Morin E."/>
            <person name="Murat C."/>
            <person name="Riley R."/>
            <person name="Ohm R."/>
            <person name="Sun H."/>
            <person name="Tunlid A."/>
            <person name="Henrissat B."/>
            <person name="Grigoriev I.V."/>
            <person name="Hibbett D.S."/>
            <person name="Martin F."/>
        </authorList>
    </citation>
    <scope>NUCLEOTIDE SEQUENCE [LARGE SCALE GENOMIC DNA]</scope>
    <source>
        <strain evidence="8">F 1598</strain>
    </source>
</reference>
<dbReference type="InterPro" id="IPR020846">
    <property type="entry name" value="MFS_dom"/>
</dbReference>
<evidence type="ECO:0000256" key="3">
    <source>
        <dbReference type="ARBA" id="ARBA00022989"/>
    </source>
</evidence>
<sequence length="521" mass="56819">MSTILYGSTTMVAVASGIEDNDGSKSLADSVVIRFAEPDKDNPFDWRPAKKWATILTAELYSMVTAINATAYGEGITSMKRDLKCSNLAATAGLTSYLIVCAFAPLILAPISEQFGRRGMMLISSIVFTLCYIPQALAHNIIIVIVFRGLQGAAASSGNSLVGGVVADVFQADTRGVPMNVFSFLILSGQGLGAVIFGWVEMSLGFRWIAWINMILGSVMSIVVYFVLVETRGSKILEDRARQLTVRTGVLHIADTDGSNKEQRSMLELIKSTASRPIAFLLTEPVVAAIATWAALLWGVVFLLFSSVPLVYKQYGFSIGETGSVMVTAVIGAFFGTFAAMWQDHLYHRDGKLTPHGRAPPESRLYGACVGGVIVPISLLWFAWGGRPGVHWMVPSVALVLFNFGLFPIYLATYSYLTDSYEQYGSSAIAAQSFLRNLFAGLFPLFTDAMYHNLGYPHASSLLGGLAFTFSILPFLLMAYGPRIRKKSRVARQIAWQQDKRAAEAVRNIEEKEKDLKSGNV</sequence>
<protein>
    <recommendedName>
        <fullName evidence="6">Major facilitator superfamily (MFS) profile domain-containing protein</fullName>
    </recommendedName>
</protein>
<gene>
    <name evidence="7" type="ORF">PILCRDRAFT_828255</name>
</gene>
<keyword evidence="4 5" id="KW-0472">Membrane</keyword>
<evidence type="ECO:0000259" key="6">
    <source>
        <dbReference type="PROSITE" id="PS50850"/>
    </source>
</evidence>
<feature type="transmembrane region" description="Helical" evidence="5">
    <location>
        <begin position="206"/>
        <end position="228"/>
    </location>
</feature>
<feature type="transmembrane region" description="Helical" evidence="5">
    <location>
        <begin position="278"/>
        <end position="305"/>
    </location>
</feature>
<evidence type="ECO:0000313" key="7">
    <source>
        <dbReference type="EMBL" id="KIM74413.1"/>
    </source>
</evidence>
<dbReference type="GO" id="GO:0140115">
    <property type="term" value="P:export across plasma membrane"/>
    <property type="evidence" value="ECO:0007669"/>
    <property type="project" value="UniProtKB-ARBA"/>
</dbReference>
<feature type="transmembrane region" description="Helical" evidence="5">
    <location>
        <begin position="424"/>
        <end position="446"/>
    </location>
</feature>
<dbReference type="InterPro" id="IPR011701">
    <property type="entry name" value="MFS"/>
</dbReference>
<reference evidence="7 8" key="1">
    <citation type="submission" date="2014-04" db="EMBL/GenBank/DDBJ databases">
        <authorList>
            <consortium name="DOE Joint Genome Institute"/>
            <person name="Kuo A."/>
            <person name="Tarkka M."/>
            <person name="Buscot F."/>
            <person name="Kohler A."/>
            <person name="Nagy L.G."/>
            <person name="Floudas D."/>
            <person name="Copeland A."/>
            <person name="Barry K.W."/>
            <person name="Cichocki N."/>
            <person name="Veneault-Fourrey C."/>
            <person name="LaButti K."/>
            <person name="Lindquist E.A."/>
            <person name="Lipzen A."/>
            <person name="Lundell T."/>
            <person name="Morin E."/>
            <person name="Murat C."/>
            <person name="Sun H."/>
            <person name="Tunlid A."/>
            <person name="Henrissat B."/>
            <person name="Grigoriev I.V."/>
            <person name="Hibbett D.S."/>
            <person name="Martin F."/>
            <person name="Nordberg H.P."/>
            <person name="Cantor M.N."/>
            <person name="Hua S.X."/>
        </authorList>
    </citation>
    <scope>NUCLEOTIDE SEQUENCE [LARGE SCALE GENOMIC DNA]</scope>
    <source>
        <strain evidence="7 8">F 1598</strain>
    </source>
</reference>
<evidence type="ECO:0000256" key="2">
    <source>
        <dbReference type="ARBA" id="ARBA00022692"/>
    </source>
</evidence>
<dbReference type="Gene3D" id="1.20.1250.20">
    <property type="entry name" value="MFS general substrate transporter like domains"/>
    <property type="match status" value="1"/>
</dbReference>
<comment type="subcellular location">
    <subcellularLocation>
        <location evidence="1">Membrane</location>
        <topology evidence="1">Multi-pass membrane protein</topology>
    </subcellularLocation>
</comment>
<name>A0A0C3AKI7_PILCF</name>
<keyword evidence="8" id="KW-1185">Reference proteome</keyword>
<dbReference type="PANTHER" id="PTHR23502">
    <property type="entry name" value="MAJOR FACILITATOR SUPERFAMILY"/>
    <property type="match status" value="1"/>
</dbReference>
<accession>A0A0C3AKI7</accession>
<keyword evidence="3 5" id="KW-1133">Transmembrane helix</keyword>
<dbReference type="PROSITE" id="PS50850">
    <property type="entry name" value="MFS"/>
    <property type="match status" value="1"/>
</dbReference>
<dbReference type="Pfam" id="PF07690">
    <property type="entry name" value="MFS_1"/>
    <property type="match status" value="1"/>
</dbReference>
<keyword evidence="2 5" id="KW-0812">Transmembrane</keyword>
<dbReference type="SUPFAM" id="SSF103473">
    <property type="entry name" value="MFS general substrate transporter"/>
    <property type="match status" value="1"/>
</dbReference>
<dbReference type="InterPro" id="IPR005829">
    <property type="entry name" value="Sugar_transporter_CS"/>
</dbReference>
<dbReference type="GO" id="GO:0042908">
    <property type="term" value="P:xenobiotic transport"/>
    <property type="evidence" value="ECO:0007669"/>
    <property type="project" value="UniProtKB-ARBA"/>
</dbReference>
<feature type="transmembrane region" description="Helical" evidence="5">
    <location>
        <begin position="88"/>
        <end position="108"/>
    </location>
</feature>